<dbReference type="EMBL" id="MU859134">
    <property type="protein sequence ID" value="KAK3951993.1"/>
    <property type="molecule type" value="Genomic_DNA"/>
</dbReference>
<sequence>MRKKITWLPSRGVLLAAITASLYLALGALVYTSPGFADLRPCVVVCCAPRMHPHPQPATRLLIKLLDTPRQKSHDRHKVHGLGLSECLMAFLDDEGNPSLGAKFPAFRSACTPGKQALTACYPWLVLPCSLGIQKSARRTSIISDQSLQPGRHLEPIQLLWGLVHCQPRQEEPLDGASHYSYSHHSCNIIHTVVRFGTSPAFSSEFSPCTKHQPPGTGQSWDRIAER</sequence>
<evidence type="ECO:0000313" key="2">
    <source>
        <dbReference type="EMBL" id="KAK3951993.1"/>
    </source>
</evidence>
<proteinExistence type="predicted"/>
<feature type="region of interest" description="Disordered" evidence="1">
    <location>
        <begin position="204"/>
        <end position="227"/>
    </location>
</feature>
<reference evidence="2" key="1">
    <citation type="journal article" date="2023" name="Mol. Phylogenet. Evol.">
        <title>Genome-scale phylogeny and comparative genomics of the fungal order Sordariales.</title>
        <authorList>
            <person name="Hensen N."/>
            <person name="Bonometti L."/>
            <person name="Westerberg I."/>
            <person name="Brannstrom I.O."/>
            <person name="Guillou S."/>
            <person name="Cros-Aarteil S."/>
            <person name="Calhoun S."/>
            <person name="Haridas S."/>
            <person name="Kuo A."/>
            <person name="Mondo S."/>
            <person name="Pangilinan J."/>
            <person name="Riley R."/>
            <person name="LaButti K."/>
            <person name="Andreopoulos B."/>
            <person name="Lipzen A."/>
            <person name="Chen C."/>
            <person name="Yan M."/>
            <person name="Daum C."/>
            <person name="Ng V."/>
            <person name="Clum A."/>
            <person name="Steindorff A."/>
            <person name="Ohm R.A."/>
            <person name="Martin F."/>
            <person name="Silar P."/>
            <person name="Natvig D.O."/>
            <person name="Lalanne C."/>
            <person name="Gautier V."/>
            <person name="Ament-Velasquez S.L."/>
            <person name="Kruys A."/>
            <person name="Hutchinson M.I."/>
            <person name="Powell A.J."/>
            <person name="Barry K."/>
            <person name="Miller A.N."/>
            <person name="Grigoriev I.V."/>
            <person name="Debuchy R."/>
            <person name="Gladieux P."/>
            <person name="Hiltunen Thoren M."/>
            <person name="Johannesson H."/>
        </authorList>
    </citation>
    <scope>NUCLEOTIDE SEQUENCE</scope>
    <source>
        <strain evidence="2">CBS 626.80</strain>
    </source>
</reference>
<dbReference type="AlphaFoldDB" id="A0AAN6SG66"/>
<dbReference type="Proteomes" id="UP001303222">
    <property type="component" value="Unassembled WGS sequence"/>
</dbReference>
<organism evidence="2 3">
    <name type="scientific">Pseudoneurospora amorphoporcata</name>
    <dbReference type="NCBI Taxonomy" id="241081"/>
    <lineage>
        <taxon>Eukaryota</taxon>
        <taxon>Fungi</taxon>
        <taxon>Dikarya</taxon>
        <taxon>Ascomycota</taxon>
        <taxon>Pezizomycotina</taxon>
        <taxon>Sordariomycetes</taxon>
        <taxon>Sordariomycetidae</taxon>
        <taxon>Sordariales</taxon>
        <taxon>Sordariaceae</taxon>
        <taxon>Pseudoneurospora</taxon>
    </lineage>
</organism>
<name>A0AAN6SG66_9PEZI</name>
<accession>A0AAN6SG66</accession>
<keyword evidence="3" id="KW-1185">Reference proteome</keyword>
<evidence type="ECO:0000256" key="1">
    <source>
        <dbReference type="SAM" id="MobiDB-lite"/>
    </source>
</evidence>
<protein>
    <submittedName>
        <fullName evidence="2">Uncharacterized protein</fullName>
    </submittedName>
</protein>
<gene>
    <name evidence="2" type="ORF">QBC32DRAFT_152302</name>
</gene>
<evidence type="ECO:0000313" key="3">
    <source>
        <dbReference type="Proteomes" id="UP001303222"/>
    </source>
</evidence>
<comment type="caution">
    <text evidence="2">The sequence shown here is derived from an EMBL/GenBank/DDBJ whole genome shotgun (WGS) entry which is preliminary data.</text>
</comment>
<reference evidence="2" key="2">
    <citation type="submission" date="2023-06" db="EMBL/GenBank/DDBJ databases">
        <authorList>
            <consortium name="Lawrence Berkeley National Laboratory"/>
            <person name="Mondo S.J."/>
            <person name="Hensen N."/>
            <person name="Bonometti L."/>
            <person name="Westerberg I."/>
            <person name="Brannstrom I.O."/>
            <person name="Guillou S."/>
            <person name="Cros-Aarteil S."/>
            <person name="Calhoun S."/>
            <person name="Haridas S."/>
            <person name="Kuo A."/>
            <person name="Pangilinan J."/>
            <person name="Riley R."/>
            <person name="Labutti K."/>
            <person name="Andreopoulos B."/>
            <person name="Lipzen A."/>
            <person name="Chen C."/>
            <person name="Yanf M."/>
            <person name="Daum C."/>
            <person name="Ng V."/>
            <person name="Clum A."/>
            <person name="Steindorff A."/>
            <person name="Ohm R."/>
            <person name="Martin F."/>
            <person name="Silar P."/>
            <person name="Natvig D."/>
            <person name="Lalanne C."/>
            <person name="Gautier V."/>
            <person name="Ament-Velasquez S.L."/>
            <person name="Kruys A."/>
            <person name="Hutchinson M.I."/>
            <person name="Powell A.J."/>
            <person name="Barry K."/>
            <person name="Miller A.N."/>
            <person name="Grigoriev I.V."/>
            <person name="Debuchy R."/>
            <person name="Gladieux P."/>
            <person name="Thoren M.H."/>
            <person name="Johannesson H."/>
        </authorList>
    </citation>
    <scope>NUCLEOTIDE SEQUENCE</scope>
    <source>
        <strain evidence="2">CBS 626.80</strain>
    </source>
</reference>